<dbReference type="GeneID" id="8622989"/>
<dbReference type="PaxDb" id="44689-DDB0204125"/>
<dbReference type="HOGENOM" id="CLU_3036382_0_0_1"/>
<reference evidence="1 2" key="1">
    <citation type="journal article" date="2005" name="Nature">
        <title>The genome of the social amoeba Dictyostelium discoideum.</title>
        <authorList>
            <consortium name="The Dictyostelium discoideum Sequencing Consortium"/>
            <person name="Eichinger L."/>
            <person name="Pachebat J.A."/>
            <person name="Glockner G."/>
            <person name="Rajandream M.A."/>
            <person name="Sucgang R."/>
            <person name="Berriman M."/>
            <person name="Song J."/>
            <person name="Olsen R."/>
            <person name="Szafranski K."/>
            <person name="Xu Q."/>
            <person name="Tunggal B."/>
            <person name="Kummerfeld S."/>
            <person name="Madera M."/>
            <person name="Konfortov B.A."/>
            <person name="Rivero F."/>
            <person name="Bankier A.T."/>
            <person name="Lehmann R."/>
            <person name="Hamlin N."/>
            <person name="Davies R."/>
            <person name="Gaudet P."/>
            <person name="Fey P."/>
            <person name="Pilcher K."/>
            <person name="Chen G."/>
            <person name="Saunders D."/>
            <person name="Sodergren E."/>
            <person name="Davis P."/>
            <person name="Kerhornou A."/>
            <person name="Nie X."/>
            <person name="Hall N."/>
            <person name="Anjard C."/>
            <person name="Hemphill L."/>
            <person name="Bason N."/>
            <person name="Farbrother P."/>
            <person name="Desany B."/>
            <person name="Just E."/>
            <person name="Morio T."/>
            <person name="Rost R."/>
            <person name="Churcher C."/>
            <person name="Cooper J."/>
            <person name="Haydock S."/>
            <person name="van Driessche N."/>
            <person name="Cronin A."/>
            <person name="Goodhead I."/>
            <person name="Muzny D."/>
            <person name="Mourier T."/>
            <person name="Pain A."/>
            <person name="Lu M."/>
            <person name="Harper D."/>
            <person name="Lindsay R."/>
            <person name="Hauser H."/>
            <person name="James K."/>
            <person name="Quiles M."/>
            <person name="Madan Babu M."/>
            <person name="Saito T."/>
            <person name="Buchrieser C."/>
            <person name="Wardroper A."/>
            <person name="Felder M."/>
            <person name="Thangavelu M."/>
            <person name="Johnson D."/>
            <person name="Knights A."/>
            <person name="Loulseged H."/>
            <person name="Mungall K."/>
            <person name="Oliver K."/>
            <person name="Price C."/>
            <person name="Quail M.A."/>
            <person name="Urushihara H."/>
            <person name="Hernandez J."/>
            <person name="Rabbinowitsch E."/>
            <person name="Steffen D."/>
            <person name="Sanders M."/>
            <person name="Ma J."/>
            <person name="Kohara Y."/>
            <person name="Sharp S."/>
            <person name="Simmonds M."/>
            <person name="Spiegler S."/>
            <person name="Tivey A."/>
            <person name="Sugano S."/>
            <person name="White B."/>
            <person name="Walker D."/>
            <person name="Woodward J."/>
            <person name="Winckler T."/>
            <person name="Tanaka Y."/>
            <person name="Shaulsky G."/>
            <person name="Schleicher M."/>
            <person name="Weinstock G."/>
            <person name="Rosenthal A."/>
            <person name="Cox E.C."/>
            <person name="Chisholm R.L."/>
            <person name="Gibbs R."/>
            <person name="Loomis W.F."/>
            <person name="Platzer M."/>
            <person name="Kay R.R."/>
            <person name="Williams J."/>
            <person name="Dear P.H."/>
            <person name="Noegel A.A."/>
            <person name="Barrell B."/>
            <person name="Kuspa A."/>
        </authorList>
    </citation>
    <scope>NUCLEOTIDE SEQUENCE [LARGE SCALE GENOMIC DNA]</scope>
    <source>
        <strain evidence="1 2">AX4</strain>
    </source>
</reference>
<dbReference type="Proteomes" id="UP000002195">
    <property type="component" value="Unassembled WGS sequence"/>
</dbReference>
<accession>Q54U50</accession>
<gene>
    <name evidence="1" type="ORF">DDB_G0281275</name>
</gene>
<comment type="caution">
    <text evidence="1">The sequence shown here is derived from an EMBL/GenBank/DDBJ whole genome shotgun (WGS) entry which is preliminary data.</text>
</comment>
<dbReference type="VEuPathDB" id="AmoebaDB:DDB_G0281275"/>
<sequence>MLFNSISKLFSKNIELNGSSNMDLKVNKNSHMTLNEISALKTENILFTRPNFGLV</sequence>
<dbReference type="dictyBase" id="DDB_G0281275"/>
<dbReference type="AlphaFoldDB" id="Q54U50"/>
<dbReference type="KEGG" id="ddi:DDB_G0281275"/>
<name>Q54U50_DICDI</name>
<keyword evidence="2" id="KW-1185">Reference proteome</keyword>
<dbReference type="EMBL" id="AAFI02000040">
    <property type="protein sequence ID" value="EAL66934.1"/>
    <property type="molecule type" value="Genomic_DNA"/>
</dbReference>
<protein>
    <submittedName>
        <fullName evidence="1">Uncharacterized protein</fullName>
    </submittedName>
</protein>
<organism evidence="1 2">
    <name type="scientific">Dictyostelium discoideum</name>
    <name type="common">Social amoeba</name>
    <dbReference type="NCBI Taxonomy" id="44689"/>
    <lineage>
        <taxon>Eukaryota</taxon>
        <taxon>Amoebozoa</taxon>
        <taxon>Evosea</taxon>
        <taxon>Eumycetozoa</taxon>
        <taxon>Dictyostelia</taxon>
        <taxon>Dictyosteliales</taxon>
        <taxon>Dictyosteliaceae</taxon>
        <taxon>Dictyostelium</taxon>
    </lineage>
</organism>
<dbReference type="InParanoid" id="Q54U50"/>
<evidence type="ECO:0000313" key="1">
    <source>
        <dbReference type="EMBL" id="EAL66934.1"/>
    </source>
</evidence>
<evidence type="ECO:0000313" key="2">
    <source>
        <dbReference type="Proteomes" id="UP000002195"/>
    </source>
</evidence>
<dbReference type="RefSeq" id="XP_640926.1">
    <property type="nucleotide sequence ID" value="XM_635834.1"/>
</dbReference>
<proteinExistence type="predicted"/>